<dbReference type="Proteomes" id="UP000321960">
    <property type="component" value="Unassembled WGS sequence"/>
</dbReference>
<dbReference type="InterPro" id="IPR036390">
    <property type="entry name" value="WH_DNA-bd_sf"/>
</dbReference>
<keyword evidence="2" id="KW-0238">DNA-binding</keyword>
<dbReference type="SUPFAM" id="SSF46785">
    <property type="entry name" value="Winged helix' DNA-binding domain"/>
    <property type="match status" value="1"/>
</dbReference>
<keyword evidence="1" id="KW-0805">Transcription regulation</keyword>
<reference evidence="6" key="4">
    <citation type="submission" date="2023-01" db="EMBL/GenBank/DDBJ databases">
        <title>Draft genome sequence of Methylobacterium oxalidis strain NBRC 107715.</title>
        <authorList>
            <person name="Sun Q."/>
            <person name="Mori K."/>
        </authorList>
    </citation>
    <scope>NUCLEOTIDE SEQUENCE</scope>
    <source>
        <strain evidence="6">NBRC 107715</strain>
    </source>
</reference>
<dbReference type="PROSITE" id="PS50949">
    <property type="entry name" value="HTH_GNTR"/>
    <property type="match status" value="1"/>
</dbReference>
<sequence>MLQAHTPMPNLAFVGGGATLRHQAYEMIKRSILAMDIYNGSTEIRLEENHIARELGVSRTPVREAMSLLEQEGLVRSIPRRGLFVVRKTKRELIEMITVWAALEGTAAYLAATRATDAELADLGEMFDSFTLSGLANRLDDYADANIAFHQAIIRLGGCQLMVEMSANLFVHVRAIRSTSIRQDGRPDRSMREHAAIIAALQARAAERAAILVRDHALGLASHVEAHWSLPET</sequence>
<evidence type="ECO:0000256" key="3">
    <source>
        <dbReference type="ARBA" id="ARBA00023163"/>
    </source>
</evidence>
<evidence type="ECO:0000313" key="6">
    <source>
        <dbReference type="EMBL" id="GLS64715.1"/>
    </source>
</evidence>
<evidence type="ECO:0000256" key="1">
    <source>
        <dbReference type="ARBA" id="ARBA00023015"/>
    </source>
</evidence>
<dbReference type="InterPro" id="IPR036388">
    <property type="entry name" value="WH-like_DNA-bd_sf"/>
</dbReference>
<proteinExistence type="predicted"/>
<evidence type="ECO:0000256" key="2">
    <source>
        <dbReference type="ARBA" id="ARBA00023125"/>
    </source>
</evidence>
<accession>A0A512JDQ1</accession>
<dbReference type="EMBL" id="BJZU01000253">
    <property type="protein sequence ID" value="GEP08079.1"/>
    <property type="molecule type" value="Genomic_DNA"/>
</dbReference>
<dbReference type="GO" id="GO:0003677">
    <property type="term" value="F:DNA binding"/>
    <property type="evidence" value="ECO:0007669"/>
    <property type="project" value="UniProtKB-KW"/>
</dbReference>
<dbReference type="RefSeq" id="WP_373866797.1">
    <property type="nucleotide sequence ID" value="NZ_BJZU01000253.1"/>
</dbReference>
<evidence type="ECO:0000313" key="5">
    <source>
        <dbReference type="EMBL" id="GEP08079.1"/>
    </source>
</evidence>
<dbReference type="CDD" id="cd07377">
    <property type="entry name" value="WHTH_GntR"/>
    <property type="match status" value="1"/>
</dbReference>
<dbReference type="InterPro" id="IPR008920">
    <property type="entry name" value="TF_FadR/GntR_C"/>
</dbReference>
<reference evidence="5 7" key="3">
    <citation type="submission" date="2019-07" db="EMBL/GenBank/DDBJ databases">
        <title>Whole genome shotgun sequence of Methylobacterium oxalidis NBRC 107715.</title>
        <authorList>
            <person name="Hosoyama A."/>
            <person name="Uohara A."/>
            <person name="Ohji S."/>
            <person name="Ichikawa N."/>
        </authorList>
    </citation>
    <scope>NUCLEOTIDE SEQUENCE [LARGE SCALE GENOMIC DNA]</scope>
    <source>
        <strain evidence="5 7">NBRC 107715</strain>
    </source>
</reference>
<keyword evidence="8" id="KW-1185">Reference proteome</keyword>
<dbReference type="InterPro" id="IPR000524">
    <property type="entry name" value="Tscrpt_reg_HTH_GntR"/>
</dbReference>
<dbReference type="Pfam" id="PF00392">
    <property type="entry name" value="GntR"/>
    <property type="match status" value="1"/>
</dbReference>
<dbReference type="InterPro" id="IPR011711">
    <property type="entry name" value="GntR_C"/>
</dbReference>
<dbReference type="Proteomes" id="UP001156856">
    <property type="component" value="Unassembled WGS sequence"/>
</dbReference>
<name>A0A512JDQ1_9HYPH</name>
<reference evidence="6" key="1">
    <citation type="journal article" date="2014" name="Int. J. Syst. Evol. Microbiol.">
        <title>Complete genome of a new Firmicutes species belonging to the dominant human colonic microbiota ('Ruminococcus bicirculans') reveals two chromosomes and a selective capacity to utilize plant glucans.</title>
        <authorList>
            <consortium name="NISC Comparative Sequencing Program"/>
            <person name="Wegmann U."/>
            <person name="Louis P."/>
            <person name="Goesmann A."/>
            <person name="Henrissat B."/>
            <person name="Duncan S.H."/>
            <person name="Flint H.J."/>
        </authorList>
    </citation>
    <scope>NUCLEOTIDE SEQUENCE</scope>
    <source>
        <strain evidence="6">NBRC 107715</strain>
    </source>
</reference>
<dbReference type="AlphaFoldDB" id="A0A512JDQ1"/>
<protein>
    <submittedName>
        <fullName evidence="5">Transcriptional regulator</fullName>
    </submittedName>
</protein>
<dbReference type="PANTHER" id="PTHR43537:SF49">
    <property type="entry name" value="TRANSCRIPTIONAL REGULATORY PROTEIN"/>
    <property type="match status" value="1"/>
</dbReference>
<evidence type="ECO:0000259" key="4">
    <source>
        <dbReference type="PROSITE" id="PS50949"/>
    </source>
</evidence>
<dbReference type="SUPFAM" id="SSF48008">
    <property type="entry name" value="GntR ligand-binding domain-like"/>
    <property type="match status" value="1"/>
</dbReference>
<organism evidence="5 7">
    <name type="scientific">Methylobacterium oxalidis</name>
    <dbReference type="NCBI Taxonomy" id="944322"/>
    <lineage>
        <taxon>Bacteria</taxon>
        <taxon>Pseudomonadati</taxon>
        <taxon>Pseudomonadota</taxon>
        <taxon>Alphaproteobacteria</taxon>
        <taxon>Hyphomicrobiales</taxon>
        <taxon>Methylobacteriaceae</taxon>
        <taxon>Methylobacterium</taxon>
    </lineage>
</organism>
<dbReference type="PANTHER" id="PTHR43537">
    <property type="entry name" value="TRANSCRIPTIONAL REGULATOR, GNTR FAMILY"/>
    <property type="match status" value="1"/>
</dbReference>
<dbReference type="Gene3D" id="1.10.10.10">
    <property type="entry name" value="Winged helix-like DNA-binding domain superfamily/Winged helix DNA-binding domain"/>
    <property type="match status" value="1"/>
</dbReference>
<dbReference type="Gene3D" id="1.20.120.530">
    <property type="entry name" value="GntR ligand-binding domain-like"/>
    <property type="match status" value="1"/>
</dbReference>
<dbReference type="EMBL" id="BSPK01000051">
    <property type="protein sequence ID" value="GLS64715.1"/>
    <property type="molecule type" value="Genomic_DNA"/>
</dbReference>
<dbReference type="SMART" id="SM00345">
    <property type="entry name" value="HTH_GNTR"/>
    <property type="match status" value="1"/>
</dbReference>
<dbReference type="GO" id="GO:0003700">
    <property type="term" value="F:DNA-binding transcription factor activity"/>
    <property type="evidence" value="ECO:0007669"/>
    <property type="project" value="InterPro"/>
</dbReference>
<gene>
    <name evidence="6" type="ORF">GCM10007888_30960</name>
    <name evidence="5" type="ORF">MOX02_61170</name>
</gene>
<evidence type="ECO:0000313" key="8">
    <source>
        <dbReference type="Proteomes" id="UP001156856"/>
    </source>
</evidence>
<reference evidence="8" key="2">
    <citation type="journal article" date="2019" name="Int. J. Syst. Evol. Microbiol.">
        <title>The Global Catalogue of Microorganisms (GCM) 10K type strain sequencing project: providing services to taxonomists for standard genome sequencing and annotation.</title>
        <authorList>
            <consortium name="The Broad Institute Genomics Platform"/>
            <consortium name="The Broad Institute Genome Sequencing Center for Infectious Disease"/>
            <person name="Wu L."/>
            <person name="Ma J."/>
        </authorList>
    </citation>
    <scope>NUCLEOTIDE SEQUENCE [LARGE SCALE GENOMIC DNA]</scope>
    <source>
        <strain evidence="8">NBRC 107715</strain>
    </source>
</reference>
<comment type="caution">
    <text evidence="5">The sequence shown here is derived from an EMBL/GenBank/DDBJ whole genome shotgun (WGS) entry which is preliminary data.</text>
</comment>
<feature type="domain" description="HTH gntR-type" evidence="4">
    <location>
        <begin position="18"/>
        <end position="88"/>
    </location>
</feature>
<dbReference type="PRINTS" id="PR00035">
    <property type="entry name" value="HTHGNTR"/>
</dbReference>
<evidence type="ECO:0000313" key="7">
    <source>
        <dbReference type="Proteomes" id="UP000321960"/>
    </source>
</evidence>
<keyword evidence="3" id="KW-0804">Transcription</keyword>
<dbReference type="SMART" id="SM00895">
    <property type="entry name" value="FCD"/>
    <property type="match status" value="1"/>
</dbReference>
<dbReference type="Pfam" id="PF07729">
    <property type="entry name" value="FCD"/>
    <property type="match status" value="1"/>
</dbReference>